<evidence type="ECO:0000313" key="6">
    <source>
        <dbReference type="EMBL" id="KAL3762262.1"/>
    </source>
</evidence>
<protein>
    <recommendedName>
        <fullName evidence="8">Flavin-containing monooxygenase</fullName>
    </recommendedName>
</protein>
<dbReference type="InterPro" id="IPR000960">
    <property type="entry name" value="Flavin_mOase"/>
</dbReference>
<dbReference type="InterPro" id="IPR036188">
    <property type="entry name" value="FAD/NAD-bd_sf"/>
</dbReference>
<evidence type="ECO:0000313" key="7">
    <source>
        <dbReference type="Proteomes" id="UP001530315"/>
    </source>
</evidence>
<sequence length="847" mass="93570">MLLQAKSFLASGTTARVAAARVAAATANRGGRALTLASRHTLFQPASMRETVLLGCVSYDPSVGEIWGQLKSHFVDTGGVPNFDYVLFSNYEQQVRALLDSHIDIAWNGPIAHVMCEERAAVVSLGMRDVDRDFESVCVTRADANLTSLEGARLLAGASDSPQGYLIPKHHLQRVLNINCMIVPNDVDLGKHGDTATGEIIALKRLMDDANDRNSFHGAVLSRMMWDRAIAGLLPSIDAQKLREIVSVNNLQLEMPTFDHCQFDVLESNLPKVEGFYSALHSMDYDDPKQQQIMKLEGIRRSWEKPRQEGYAIVRAALGLSGNSRAKNFVPGTAKRYFSSNTVPSQSASTHARLLPPQSRVGVIGCGVAGLQVIRSMKARGYEVTCFERADDIGGVWRSNYDGFGLQVGKQFFEMPDLEMTEAEWQELPSGAKVQAYIKRFAKHFDLESSVQTNTAVERVTRNDSRGQLSWTVHTQDGKDYTFDYLVVSTGMYSSDPFMPEQFFSASETFSGDVIHSSQFLDAQIAKNKRVLVVGGGKSATDCCAASAGAGAESVTLLQRNSHWPTPLYIAGLIPFQHVFLSRLGQALVEAKVGVYPGARSAASRLRPFMGPIFGLVEILFAFQLGLRGDLRPKIGVVEDFYGYAQVQDSSFKELRDSGKVQVKLGEIQEFTPDGVHTKKDEFIETDLVIFATGWKKDYSFFETDVKELLDIQSDGLYLYKRMLPPAVPGLAFIGSEAATIFNCTCSGLQAEWLARKLAGISKLQNNDLEYEAMVAEVLAFQTYARSWMPPTSSRSALVLLHQLHYYDQLLRDMGEESSRKSNIVAEYLGSYYSRDYNGIIGHGGHA</sequence>
<keyword evidence="5" id="KW-0560">Oxidoreductase</keyword>
<organism evidence="6 7">
    <name type="scientific">Stephanodiscus triporus</name>
    <dbReference type="NCBI Taxonomy" id="2934178"/>
    <lineage>
        <taxon>Eukaryota</taxon>
        <taxon>Sar</taxon>
        <taxon>Stramenopiles</taxon>
        <taxon>Ochrophyta</taxon>
        <taxon>Bacillariophyta</taxon>
        <taxon>Coscinodiscophyceae</taxon>
        <taxon>Thalassiosirophycidae</taxon>
        <taxon>Stephanodiscales</taxon>
        <taxon>Stephanodiscaceae</taxon>
        <taxon>Stephanodiscus</taxon>
    </lineage>
</organism>
<evidence type="ECO:0000256" key="1">
    <source>
        <dbReference type="ARBA" id="ARBA00009183"/>
    </source>
</evidence>
<dbReference type="InterPro" id="IPR020946">
    <property type="entry name" value="Flavin_mOase-like"/>
</dbReference>
<evidence type="ECO:0000256" key="3">
    <source>
        <dbReference type="ARBA" id="ARBA00022827"/>
    </source>
</evidence>
<reference evidence="6 7" key="1">
    <citation type="submission" date="2024-10" db="EMBL/GenBank/DDBJ databases">
        <title>Updated reference genomes for cyclostephanoid diatoms.</title>
        <authorList>
            <person name="Roberts W.R."/>
            <person name="Alverson A.J."/>
        </authorList>
    </citation>
    <scope>NUCLEOTIDE SEQUENCE [LARGE SCALE GENOMIC DNA]</scope>
    <source>
        <strain evidence="6 7">AJA276-08</strain>
    </source>
</reference>
<keyword evidence="4" id="KW-0521">NADP</keyword>
<gene>
    <name evidence="6" type="ORF">ACHAW5_006371</name>
</gene>
<comment type="similarity">
    <text evidence="1">Belongs to the FMO family.</text>
</comment>
<evidence type="ECO:0000256" key="5">
    <source>
        <dbReference type="ARBA" id="ARBA00023002"/>
    </source>
</evidence>
<evidence type="ECO:0000256" key="2">
    <source>
        <dbReference type="ARBA" id="ARBA00022630"/>
    </source>
</evidence>
<dbReference type="AlphaFoldDB" id="A0ABD3MJB9"/>
<dbReference type="PRINTS" id="PR00370">
    <property type="entry name" value="FMOXYGENASE"/>
</dbReference>
<accession>A0ABD3MJB9</accession>
<evidence type="ECO:0000256" key="4">
    <source>
        <dbReference type="ARBA" id="ARBA00022857"/>
    </source>
</evidence>
<keyword evidence="2" id="KW-0285">Flavoprotein</keyword>
<dbReference type="GO" id="GO:0016491">
    <property type="term" value="F:oxidoreductase activity"/>
    <property type="evidence" value="ECO:0007669"/>
    <property type="project" value="UniProtKB-KW"/>
</dbReference>
<keyword evidence="3" id="KW-0274">FAD</keyword>
<dbReference type="SUPFAM" id="SSF51905">
    <property type="entry name" value="FAD/NAD(P)-binding domain"/>
    <property type="match status" value="3"/>
</dbReference>
<proteinExistence type="inferred from homology"/>
<keyword evidence="7" id="KW-1185">Reference proteome</keyword>
<dbReference type="SUPFAM" id="SSF53850">
    <property type="entry name" value="Periplasmic binding protein-like II"/>
    <property type="match status" value="1"/>
</dbReference>
<dbReference type="Pfam" id="PF00743">
    <property type="entry name" value="FMO-like"/>
    <property type="match status" value="2"/>
</dbReference>
<comment type="caution">
    <text evidence="6">The sequence shown here is derived from an EMBL/GenBank/DDBJ whole genome shotgun (WGS) entry which is preliminary data.</text>
</comment>
<dbReference type="PANTHER" id="PTHR23023">
    <property type="entry name" value="DIMETHYLANILINE MONOOXYGENASE"/>
    <property type="match status" value="1"/>
</dbReference>
<dbReference type="Gene3D" id="3.50.50.60">
    <property type="entry name" value="FAD/NAD(P)-binding domain"/>
    <property type="match status" value="2"/>
</dbReference>
<dbReference type="InterPro" id="IPR050346">
    <property type="entry name" value="FMO-like"/>
</dbReference>
<dbReference type="Proteomes" id="UP001530315">
    <property type="component" value="Unassembled WGS sequence"/>
</dbReference>
<dbReference type="EMBL" id="JALLAZ020001832">
    <property type="protein sequence ID" value="KAL3762262.1"/>
    <property type="molecule type" value="Genomic_DNA"/>
</dbReference>
<dbReference type="Pfam" id="PF12974">
    <property type="entry name" value="Phosphonate-bd"/>
    <property type="match status" value="1"/>
</dbReference>
<name>A0ABD3MJB9_9STRA</name>
<evidence type="ECO:0008006" key="8">
    <source>
        <dbReference type="Google" id="ProtNLM"/>
    </source>
</evidence>